<organism evidence="12 13">
    <name type="scientific">Albimonas pacifica</name>
    <dbReference type="NCBI Taxonomy" id="1114924"/>
    <lineage>
        <taxon>Bacteria</taxon>
        <taxon>Pseudomonadati</taxon>
        <taxon>Pseudomonadota</taxon>
        <taxon>Alphaproteobacteria</taxon>
        <taxon>Rhodobacterales</taxon>
        <taxon>Paracoccaceae</taxon>
        <taxon>Albimonas</taxon>
    </lineage>
</organism>
<evidence type="ECO:0000256" key="10">
    <source>
        <dbReference type="SAM" id="MobiDB-lite"/>
    </source>
</evidence>
<dbReference type="InterPro" id="IPR014105">
    <property type="entry name" value="Carotenoid/retinoid_OxRdtase"/>
</dbReference>
<dbReference type="PANTHER" id="PTHR43734:SF3">
    <property type="entry name" value="B-CAROTENE KETOLASE"/>
    <property type="match status" value="1"/>
</dbReference>
<sequence length="523" mass="57232">MSPTADSFETPIADAPAPGAPDGAGPRAVIVGAGFGGLAAAIRLAAKGYRVEVLDKLDAPGGRATSLEVDGHRFDLGPTIVTAPSLLHELWALAGERLEESCELVALDPFYSIRFADGLVYRAHAGERDAREEIERLFPDDVQGWKRYLEDSRERCETGFDKLGRRPMNRLGELIAALPRFAALRADRSVHALAARRVRDPRLRMALSFHPLFIGGDPFNATSMYALVTHLERAEGVHYAMGGAGALARAMAGLAERRGVRFRHGVEADRITLKDGRATGVIATSGEGFPADLVVSNADPGHTYDKLLRRRARARWSERRLRRARWSMGLFLWHFGTSDSRELWPGIGHHTILSARRYEHLVRDIFIQGTIAREMSLYLHRPSVTDPGCAPEGGDTFYALSPVPNLTFQPGADWTEFAEEYRQAVQARLEAVALPGLAERLTASHVMTPLDFRDRYNAPHGSGFSLEPRLLQSAWFRPHCVSEEARGLYLVGAGTHPGAGIPGVLAGAEALDSCIPEASAWRG</sequence>
<dbReference type="RefSeq" id="WP_092857950.1">
    <property type="nucleotide sequence ID" value="NZ_FOQH01000002.1"/>
</dbReference>
<comment type="pathway">
    <text evidence="2 9">Carotenoid biosynthesis.</text>
</comment>
<reference evidence="12 13" key="1">
    <citation type="submission" date="2016-10" db="EMBL/GenBank/DDBJ databases">
        <authorList>
            <person name="de Groot N.N."/>
        </authorList>
    </citation>
    <scope>NUCLEOTIDE SEQUENCE [LARGE SCALE GENOMIC DNA]</scope>
    <source>
        <strain evidence="12 13">CGMCC 1.11030</strain>
    </source>
</reference>
<accession>A0A1I3CQA2</accession>
<evidence type="ECO:0000313" key="12">
    <source>
        <dbReference type="EMBL" id="SFH76431.1"/>
    </source>
</evidence>
<evidence type="ECO:0000259" key="11">
    <source>
        <dbReference type="Pfam" id="PF01593"/>
    </source>
</evidence>
<dbReference type="STRING" id="1114924.SAMN05216258_102129"/>
<evidence type="ECO:0000256" key="7">
    <source>
        <dbReference type="ARBA" id="ARBA00023002"/>
    </source>
</evidence>
<dbReference type="PANTHER" id="PTHR43734">
    <property type="entry name" value="PHYTOENE DESATURASE"/>
    <property type="match status" value="1"/>
</dbReference>
<name>A0A1I3CQA2_9RHOB</name>
<dbReference type="GO" id="GO:0016627">
    <property type="term" value="F:oxidoreductase activity, acting on the CH-CH group of donors"/>
    <property type="evidence" value="ECO:0007669"/>
    <property type="project" value="UniProtKB-ARBA"/>
</dbReference>
<keyword evidence="7 9" id="KW-0560">Oxidoreductase</keyword>
<dbReference type="InterPro" id="IPR036188">
    <property type="entry name" value="FAD/NAD-bd_sf"/>
</dbReference>
<dbReference type="InterPro" id="IPR002937">
    <property type="entry name" value="Amino_oxidase"/>
</dbReference>
<dbReference type="Proteomes" id="UP000199377">
    <property type="component" value="Unassembled WGS sequence"/>
</dbReference>
<feature type="region of interest" description="Disordered" evidence="10">
    <location>
        <begin position="1"/>
        <end position="21"/>
    </location>
</feature>
<evidence type="ECO:0000256" key="8">
    <source>
        <dbReference type="ARBA" id="ARBA00031986"/>
    </source>
</evidence>
<feature type="domain" description="Amine oxidase" evidence="11">
    <location>
        <begin position="36"/>
        <end position="505"/>
    </location>
</feature>
<evidence type="ECO:0000256" key="3">
    <source>
        <dbReference type="ARBA" id="ARBA00006046"/>
    </source>
</evidence>
<dbReference type="AlphaFoldDB" id="A0A1I3CQA2"/>
<keyword evidence="13" id="KW-1185">Reference proteome</keyword>
<comment type="cofactor">
    <cofactor evidence="1">
        <name>FAD</name>
        <dbReference type="ChEBI" id="CHEBI:57692"/>
    </cofactor>
</comment>
<dbReference type="FunFam" id="3.50.50.60:FF:000378">
    <property type="entry name" value="Phytoene desaturase"/>
    <property type="match status" value="1"/>
</dbReference>
<dbReference type="InterPro" id="IPR008150">
    <property type="entry name" value="Phytoene_DH_bac_CS"/>
</dbReference>
<keyword evidence="6" id="KW-0274">FAD</keyword>
<dbReference type="Gene3D" id="3.50.50.60">
    <property type="entry name" value="FAD/NAD(P)-binding domain"/>
    <property type="match status" value="2"/>
</dbReference>
<protein>
    <recommendedName>
        <fullName evidence="8">Phytoene dehydrogenase</fullName>
    </recommendedName>
</protein>
<evidence type="ECO:0000256" key="5">
    <source>
        <dbReference type="ARBA" id="ARBA00022746"/>
    </source>
</evidence>
<dbReference type="NCBIfam" id="TIGR02734">
    <property type="entry name" value="crtI_fam"/>
    <property type="match status" value="1"/>
</dbReference>
<evidence type="ECO:0000256" key="4">
    <source>
        <dbReference type="ARBA" id="ARBA00022630"/>
    </source>
</evidence>
<dbReference type="SUPFAM" id="SSF51905">
    <property type="entry name" value="FAD/NAD(P)-binding domain"/>
    <property type="match status" value="1"/>
</dbReference>
<proteinExistence type="inferred from homology"/>
<dbReference type="OrthoDB" id="9774675at2"/>
<keyword evidence="5 9" id="KW-0125">Carotenoid biosynthesis</keyword>
<dbReference type="GO" id="GO:0016117">
    <property type="term" value="P:carotenoid biosynthetic process"/>
    <property type="evidence" value="ECO:0007669"/>
    <property type="project" value="UniProtKB-KW"/>
</dbReference>
<evidence type="ECO:0000256" key="1">
    <source>
        <dbReference type="ARBA" id="ARBA00001974"/>
    </source>
</evidence>
<comment type="similarity">
    <text evidence="3 9">Belongs to the carotenoid/retinoid oxidoreductase family.</text>
</comment>
<dbReference type="PROSITE" id="PS00982">
    <property type="entry name" value="PHYTOENE_DH"/>
    <property type="match status" value="1"/>
</dbReference>
<evidence type="ECO:0000256" key="9">
    <source>
        <dbReference type="RuleBase" id="RU362075"/>
    </source>
</evidence>
<evidence type="ECO:0000313" key="13">
    <source>
        <dbReference type="Proteomes" id="UP000199377"/>
    </source>
</evidence>
<dbReference type="Pfam" id="PF01593">
    <property type="entry name" value="Amino_oxidase"/>
    <property type="match status" value="1"/>
</dbReference>
<gene>
    <name evidence="12" type="ORF">SAMN05216258_102129</name>
</gene>
<feature type="compositionally biased region" description="Low complexity" evidence="10">
    <location>
        <begin position="11"/>
        <end position="21"/>
    </location>
</feature>
<dbReference type="EMBL" id="FOQH01000002">
    <property type="protein sequence ID" value="SFH76431.1"/>
    <property type="molecule type" value="Genomic_DNA"/>
</dbReference>
<evidence type="ECO:0000256" key="2">
    <source>
        <dbReference type="ARBA" id="ARBA00004829"/>
    </source>
</evidence>
<evidence type="ECO:0000256" key="6">
    <source>
        <dbReference type="ARBA" id="ARBA00022827"/>
    </source>
</evidence>
<keyword evidence="4" id="KW-0285">Flavoprotein</keyword>